<dbReference type="SMART" id="SM01265">
    <property type="entry name" value="Mab-21"/>
    <property type="match status" value="1"/>
</dbReference>
<dbReference type="GeneTree" id="ENSGT01050000244827"/>
<reference evidence="4" key="3">
    <citation type="submission" date="2025-09" db="UniProtKB">
        <authorList>
            <consortium name="Ensembl"/>
        </authorList>
    </citation>
    <scope>IDENTIFICATION</scope>
</reference>
<dbReference type="STRING" id="51511.ENSCSAVP00000009495"/>
<evidence type="ECO:0000313" key="5">
    <source>
        <dbReference type="Proteomes" id="UP000007875"/>
    </source>
</evidence>
<accession>H2YVY4</accession>
<dbReference type="PANTHER" id="PTHR10656:SF70">
    <property type="entry name" value="PROTEIN MAB-21-RELATED"/>
    <property type="match status" value="1"/>
</dbReference>
<dbReference type="Pfam" id="PF03281">
    <property type="entry name" value="Mab-21"/>
    <property type="match status" value="1"/>
</dbReference>
<name>H2YVY4_CIOSA</name>
<dbReference type="InterPro" id="IPR024810">
    <property type="entry name" value="MAB21L/cGLR"/>
</dbReference>
<evidence type="ECO:0000256" key="1">
    <source>
        <dbReference type="ARBA" id="ARBA00008307"/>
    </source>
</evidence>
<keyword evidence="5" id="KW-1185">Reference proteome</keyword>
<evidence type="ECO:0000259" key="2">
    <source>
        <dbReference type="Pfam" id="PF03281"/>
    </source>
</evidence>
<dbReference type="InterPro" id="IPR046906">
    <property type="entry name" value="Mab-21_HhH/H2TH-like"/>
</dbReference>
<dbReference type="InterPro" id="IPR046903">
    <property type="entry name" value="Mab-21-like_nuc_Trfase"/>
</dbReference>
<sequence length="360" mass="40440">KMLESQATLAFHVNKFYNEQTLPRKVGVTQTVREVAKIVACILKEVEMQEPRFISSLNEADGRLDGLRVSSPNEFEVVLFLNQMGVFNFVDDGSIPGCAVLKLSDGRKRSMSLWVEFITASGYLSARKVRSRFQMLVAQAIEKSNYRDVVKLAQDTTEVRIIMRDNIVVRVTPAFKCGGIWPRSAAHWPELRSSWPNPSKVAEVKAEGFNLLSKDTPAGTGKNSTAESDAWVMSFANAEDKLVGGGGRRKSLSILKTLRDRHLDFTGSPLTNYHMKTLLLYESEKHPRDEEWTNDAVGDRIQGTLLQLVSCLRCRRLPHFFLPGVDLFASYSPSSLDVAARQVWCLAREIITNSKSFNHL</sequence>
<dbReference type="Pfam" id="PF20266">
    <property type="entry name" value="Mab-21_C"/>
    <property type="match status" value="1"/>
</dbReference>
<dbReference type="Gene3D" id="1.10.1410.40">
    <property type="match status" value="1"/>
</dbReference>
<dbReference type="Proteomes" id="UP000007875">
    <property type="component" value="Unassembled WGS sequence"/>
</dbReference>
<reference evidence="4" key="2">
    <citation type="submission" date="2025-08" db="UniProtKB">
        <authorList>
            <consortium name="Ensembl"/>
        </authorList>
    </citation>
    <scope>IDENTIFICATION</scope>
</reference>
<protein>
    <submittedName>
        <fullName evidence="4">Uncharacterized protein</fullName>
    </submittedName>
</protein>
<dbReference type="eggNOG" id="KOG3963">
    <property type="taxonomic scope" value="Eukaryota"/>
</dbReference>
<comment type="similarity">
    <text evidence="1">Belongs to the mab-21 family.</text>
</comment>
<dbReference type="HOGENOM" id="CLU_045315_0_0_1"/>
<dbReference type="Gene3D" id="3.30.460.90">
    <property type="match status" value="1"/>
</dbReference>
<evidence type="ECO:0000259" key="3">
    <source>
        <dbReference type="Pfam" id="PF20266"/>
    </source>
</evidence>
<dbReference type="OMA" id="RESIYMK"/>
<feature type="domain" description="Mab-21-like nucleotidyltransferase" evidence="2">
    <location>
        <begin position="64"/>
        <end position="243"/>
    </location>
</feature>
<organism evidence="4 5">
    <name type="scientific">Ciona savignyi</name>
    <name type="common">Pacific transparent sea squirt</name>
    <dbReference type="NCBI Taxonomy" id="51511"/>
    <lineage>
        <taxon>Eukaryota</taxon>
        <taxon>Metazoa</taxon>
        <taxon>Chordata</taxon>
        <taxon>Tunicata</taxon>
        <taxon>Ascidiacea</taxon>
        <taxon>Phlebobranchia</taxon>
        <taxon>Cionidae</taxon>
        <taxon>Ciona</taxon>
    </lineage>
</organism>
<reference evidence="5" key="1">
    <citation type="submission" date="2003-08" db="EMBL/GenBank/DDBJ databases">
        <authorList>
            <person name="Birren B."/>
            <person name="Nusbaum C."/>
            <person name="Abebe A."/>
            <person name="Abouelleil A."/>
            <person name="Adekoya E."/>
            <person name="Ait-zahra M."/>
            <person name="Allen N."/>
            <person name="Allen T."/>
            <person name="An P."/>
            <person name="Anderson M."/>
            <person name="Anderson S."/>
            <person name="Arachchi H."/>
            <person name="Armbruster J."/>
            <person name="Bachantsang P."/>
            <person name="Baldwin J."/>
            <person name="Barry A."/>
            <person name="Bayul T."/>
            <person name="Blitshsteyn B."/>
            <person name="Bloom T."/>
            <person name="Blye J."/>
            <person name="Boguslavskiy L."/>
            <person name="Borowsky M."/>
            <person name="Boukhgalter B."/>
            <person name="Brunache A."/>
            <person name="Butler J."/>
            <person name="Calixte N."/>
            <person name="Calvo S."/>
            <person name="Camarata J."/>
            <person name="Campo K."/>
            <person name="Chang J."/>
            <person name="Cheshatsang Y."/>
            <person name="Citroen M."/>
            <person name="Collymore A."/>
            <person name="Considine T."/>
            <person name="Cook A."/>
            <person name="Cooke P."/>
            <person name="Corum B."/>
            <person name="Cuomo C."/>
            <person name="David R."/>
            <person name="Dawoe T."/>
            <person name="Degray S."/>
            <person name="Dodge S."/>
            <person name="Dooley K."/>
            <person name="Dorje P."/>
            <person name="Dorjee K."/>
            <person name="Dorris L."/>
            <person name="Duffey N."/>
            <person name="Dupes A."/>
            <person name="Elkins T."/>
            <person name="Engels R."/>
            <person name="Erickson J."/>
            <person name="Farina A."/>
            <person name="Faro S."/>
            <person name="Ferreira P."/>
            <person name="Fischer H."/>
            <person name="Fitzgerald M."/>
            <person name="Foley K."/>
            <person name="Gage D."/>
            <person name="Galagan J."/>
            <person name="Gearin G."/>
            <person name="Gnerre S."/>
            <person name="Gnirke A."/>
            <person name="Goyette A."/>
            <person name="Graham J."/>
            <person name="Grandbois E."/>
            <person name="Gyaltsen K."/>
            <person name="Hafez N."/>
            <person name="Hagopian D."/>
            <person name="Hagos B."/>
            <person name="Hall J."/>
            <person name="Hatcher B."/>
            <person name="Heller A."/>
            <person name="Higgins H."/>
            <person name="Honan T."/>
            <person name="Horn A."/>
            <person name="Houde N."/>
            <person name="Hughes L."/>
            <person name="Hulme W."/>
            <person name="Husby E."/>
            <person name="Iliev I."/>
            <person name="Jaffe D."/>
            <person name="Jones C."/>
            <person name="Kamal M."/>
            <person name="Kamat A."/>
            <person name="Kamvysselis M."/>
            <person name="Karlsson E."/>
            <person name="Kells C."/>
            <person name="Kieu A."/>
            <person name="Kisner P."/>
            <person name="Kodira C."/>
            <person name="Kulbokas E."/>
            <person name="Labutti K."/>
            <person name="Lama D."/>
            <person name="Landers T."/>
            <person name="Leger J."/>
            <person name="Levine S."/>
            <person name="Lewis D."/>
            <person name="Lewis T."/>
            <person name="Lindblad-toh K."/>
            <person name="Liu X."/>
            <person name="Lokyitsang T."/>
            <person name="Lokyitsang Y."/>
            <person name="Lucien O."/>
            <person name="Lui A."/>
            <person name="Ma L.J."/>
            <person name="Mabbitt R."/>
            <person name="Macdonald J."/>
            <person name="Maclean C."/>
            <person name="Major J."/>
            <person name="Manning J."/>
            <person name="Marabella R."/>
            <person name="Maru K."/>
            <person name="Matthews C."/>
            <person name="Mauceli E."/>
            <person name="Mccarthy M."/>
            <person name="Mcdonough S."/>
            <person name="Mcghee T."/>
            <person name="Meldrim J."/>
            <person name="Meneus L."/>
            <person name="Mesirov J."/>
            <person name="Mihalev A."/>
            <person name="Mihova T."/>
            <person name="Mikkelsen T."/>
            <person name="Mlenga V."/>
            <person name="Moru K."/>
            <person name="Mozes J."/>
            <person name="Mulrain L."/>
            <person name="Munson G."/>
            <person name="Naylor J."/>
            <person name="Newes C."/>
            <person name="Nguyen C."/>
            <person name="Nguyen N."/>
            <person name="Nguyen T."/>
            <person name="Nicol R."/>
            <person name="Nielsen C."/>
            <person name="Nizzari M."/>
            <person name="Norbu C."/>
            <person name="Norbu N."/>
            <person name="O'donnell P."/>
            <person name="Okoawo O."/>
            <person name="O'leary S."/>
            <person name="Omotosho B."/>
            <person name="O'neill K."/>
            <person name="Osman S."/>
            <person name="Parker S."/>
            <person name="Perrin D."/>
            <person name="Phunkhang P."/>
            <person name="Piqani B."/>
            <person name="Purcell S."/>
            <person name="Rachupka T."/>
            <person name="Ramasamy U."/>
            <person name="Rameau R."/>
            <person name="Ray V."/>
            <person name="Raymond C."/>
            <person name="Retta R."/>
            <person name="Richardson S."/>
            <person name="Rise C."/>
            <person name="Rodriguez J."/>
            <person name="Rogers J."/>
            <person name="Rogov P."/>
            <person name="Rutman M."/>
            <person name="Schupbach R."/>
            <person name="Seaman C."/>
            <person name="Settipalli S."/>
            <person name="Sharpe T."/>
            <person name="Sheridan J."/>
            <person name="Sherpa N."/>
            <person name="Shi J."/>
            <person name="Smirnov S."/>
            <person name="Smith C."/>
            <person name="Sougnez C."/>
            <person name="Spencer B."/>
            <person name="Stalker J."/>
            <person name="Stange-thomann N."/>
            <person name="Stavropoulos S."/>
            <person name="Stetson K."/>
            <person name="Stone C."/>
            <person name="Stone S."/>
            <person name="Stubbs M."/>
            <person name="Talamas J."/>
            <person name="Tchuinga P."/>
            <person name="Tenzing P."/>
            <person name="Tesfaye S."/>
            <person name="Theodore J."/>
            <person name="Thoulutsang Y."/>
            <person name="Topham K."/>
            <person name="Towey S."/>
            <person name="Tsamla T."/>
            <person name="Tsomo N."/>
            <person name="Vallee D."/>
            <person name="Vassiliev H."/>
            <person name="Venkataraman V."/>
            <person name="Vinson J."/>
            <person name="Vo A."/>
            <person name="Wade C."/>
            <person name="Wang S."/>
            <person name="Wangchuk T."/>
            <person name="Wangdi T."/>
            <person name="Whittaker C."/>
            <person name="Wilkinson J."/>
            <person name="Wu Y."/>
            <person name="Wyman D."/>
            <person name="Yadav S."/>
            <person name="Yang S."/>
            <person name="Yang X."/>
            <person name="Yeager S."/>
            <person name="Yee E."/>
            <person name="Young G."/>
            <person name="Zainoun J."/>
            <person name="Zembeck L."/>
            <person name="Zimmer A."/>
            <person name="Zody M."/>
            <person name="Lander E."/>
        </authorList>
    </citation>
    <scope>NUCLEOTIDE SEQUENCE [LARGE SCALE GENOMIC DNA]</scope>
</reference>
<dbReference type="PANTHER" id="PTHR10656">
    <property type="entry name" value="CELL FATE DETERMINING PROTEIN MAB21-RELATED"/>
    <property type="match status" value="1"/>
</dbReference>
<dbReference type="AlphaFoldDB" id="H2YVY4"/>
<feature type="domain" description="Mab-21-like HhH/H2TH-like" evidence="3">
    <location>
        <begin position="248"/>
        <end position="344"/>
    </location>
</feature>
<proteinExistence type="inferred from homology"/>
<dbReference type="InParanoid" id="H2YVY4"/>
<evidence type="ECO:0000313" key="4">
    <source>
        <dbReference type="Ensembl" id="ENSCSAVP00000009495.1"/>
    </source>
</evidence>
<dbReference type="Ensembl" id="ENSCSAVT00000009612.1">
    <property type="protein sequence ID" value="ENSCSAVP00000009495.1"/>
    <property type="gene ID" value="ENSCSAVG00000005584.1"/>
</dbReference>